<evidence type="ECO:0000313" key="4">
    <source>
        <dbReference type="Proteomes" id="UP000246050"/>
    </source>
</evidence>
<keyword evidence="2" id="KW-0812">Transmembrane</keyword>
<name>A0A317DPC7_9ACTN</name>
<feature type="region of interest" description="Disordered" evidence="1">
    <location>
        <begin position="1"/>
        <end position="20"/>
    </location>
</feature>
<feature type="transmembrane region" description="Helical" evidence="2">
    <location>
        <begin position="27"/>
        <end position="49"/>
    </location>
</feature>
<organism evidence="3 4">
    <name type="scientific">Micromonospora sicca</name>
    <dbReference type="NCBI Taxonomy" id="2202420"/>
    <lineage>
        <taxon>Bacteria</taxon>
        <taxon>Bacillati</taxon>
        <taxon>Actinomycetota</taxon>
        <taxon>Actinomycetes</taxon>
        <taxon>Micromonosporales</taxon>
        <taxon>Micromonosporaceae</taxon>
        <taxon>Micromonospora</taxon>
    </lineage>
</organism>
<keyword evidence="2" id="KW-0472">Membrane</keyword>
<feature type="compositionally biased region" description="Low complexity" evidence="1">
    <location>
        <begin position="56"/>
        <end position="76"/>
    </location>
</feature>
<sequence>TVASSEPQRSRQKSLPAAGNDFWRDRWGSLLATVGLLLLAALFVAVGVVQRRRQLRGAAPAQRAGAEAAGRTGEKA</sequence>
<evidence type="ECO:0000256" key="2">
    <source>
        <dbReference type="SAM" id="Phobius"/>
    </source>
</evidence>
<dbReference type="AlphaFoldDB" id="A0A317DPC7"/>
<dbReference type="EMBL" id="QGKS01000118">
    <property type="protein sequence ID" value="PWR16488.1"/>
    <property type="molecule type" value="Genomic_DNA"/>
</dbReference>
<protein>
    <submittedName>
        <fullName evidence="3">Uncharacterized protein</fullName>
    </submittedName>
</protein>
<feature type="non-terminal residue" evidence="3">
    <location>
        <position position="1"/>
    </location>
</feature>
<evidence type="ECO:0000256" key="1">
    <source>
        <dbReference type="SAM" id="MobiDB-lite"/>
    </source>
</evidence>
<evidence type="ECO:0000313" key="3">
    <source>
        <dbReference type="EMBL" id="PWR16488.1"/>
    </source>
</evidence>
<dbReference type="Proteomes" id="UP000246050">
    <property type="component" value="Unassembled WGS sequence"/>
</dbReference>
<gene>
    <name evidence="3" type="ORF">DKT69_05415</name>
</gene>
<feature type="region of interest" description="Disordered" evidence="1">
    <location>
        <begin position="54"/>
        <end position="76"/>
    </location>
</feature>
<proteinExistence type="predicted"/>
<accession>A0A317DPC7</accession>
<reference evidence="3 4" key="1">
    <citation type="submission" date="2018-05" db="EMBL/GenBank/DDBJ databases">
        <title>Micromonosporas from Atacama Desert.</title>
        <authorList>
            <person name="Carro L."/>
            <person name="Golinska P."/>
            <person name="Klenk H.-P."/>
            <person name="Goodfellow M."/>
        </authorList>
    </citation>
    <scope>NUCLEOTIDE SEQUENCE [LARGE SCALE GENOMIC DNA]</scope>
    <source>
        <strain evidence="3 4">4G51</strain>
    </source>
</reference>
<keyword evidence="2" id="KW-1133">Transmembrane helix</keyword>
<comment type="caution">
    <text evidence="3">The sequence shown here is derived from an EMBL/GenBank/DDBJ whole genome shotgun (WGS) entry which is preliminary data.</text>
</comment>